<evidence type="ECO:0000256" key="3">
    <source>
        <dbReference type="ARBA" id="ARBA00022989"/>
    </source>
</evidence>
<keyword evidence="3 5" id="KW-1133">Transmembrane helix</keyword>
<organism evidence="6 7">
    <name type="scientific">candidate division WWE3 bacterium RIFCSPLOWO2_01_FULL_42_11</name>
    <dbReference type="NCBI Taxonomy" id="1802627"/>
    <lineage>
        <taxon>Bacteria</taxon>
        <taxon>Katanobacteria</taxon>
    </lineage>
</organism>
<evidence type="ECO:0000256" key="4">
    <source>
        <dbReference type="ARBA" id="ARBA00023136"/>
    </source>
</evidence>
<name>A0A1F4VQF2_UNCKA</name>
<feature type="transmembrane region" description="Helical" evidence="5">
    <location>
        <begin position="288"/>
        <end position="306"/>
    </location>
</feature>
<dbReference type="GO" id="GO:0016765">
    <property type="term" value="F:transferase activity, transferring alkyl or aryl (other than methyl) groups"/>
    <property type="evidence" value="ECO:0007669"/>
    <property type="project" value="InterPro"/>
</dbReference>
<feature type="transmembrane region" description="Helical" evidence="5">
    <location>
        <begin position="158"/>
        <end position="176"/>
    </location>
</feature>
<comment type="caution">
    <text evidence="6">The sequence shown here is derived from an EMBL/GenBank/DDBJ whole genome shotgun (WGS) entry which is preliminary data.</text>
</comment>
<feature type="transmembrane region" description="Helical" evidence="5">
    <location>
        <begin position="205"/>
        <end position="229"/>
    </location>
</feature>
<gene>
    <name evidence="6" type="ORF">A3A70_01515</name>
</gene>
<feature type="transmembrane region" description="Helical" evidence="5">
    <location>
        <begin position="83"/>
        <end position="103"/>
    </location>
</feature>
<evidence type="ECO:0008006" key="8">
    <source>
        <dbReference type="Google" id="ProtNLM"/>
    </source>
</evidence>
<dbReference type="CDD" id="cd13963">
    <property type="entry name" value="PT_UbiA_2"/>
    <property type="match status" value="1"/>
</dbReference>
<dbReference type="Gene3D" id="1.10.357.140">
    <property type="entry name" value="UbiA prenyltransferase"/>
    <property type="match status" value="1"/>
</dbReference>
<feature type="transmembrane region" description="Helical" evidence="5">
    <location>
        <begin position="44"/>
        <end position="62"/>
    </location>
</feature>
<protein>
    <recommendedName>
        <fullName evidence="8">Phosphoribose diphosphate--decaprenyl-phosphate phosphoribosyltransferase</fullName>
    </recommendedName>
</protein>
<dbReference type="InterPro" id="IPR044878">
    <property type="entry name" value="UbiA_sf"/>
</dbReference>
<evidence type="ECO:0000256" key="1">
    <source>
        <dbReference type="ARBA" id="ARBA00004141"/>
    </source>
</evidence>
<comment type="subcellular location">
    <subcellularLocation>
        <location evidence="1">Membrane</location>
        <topology evidence="1">Multi-pass membrane protein</topology>
    </subcellularLocation>
</comment>
<reference evidence="6 7" key="1">
    <citation type="journal article" date="2016" name="Nat. Commun.">
        <title>Thousands of microbial genomes shed light on interconnected biogeochemical processes in an aquifer system.</title>
        <authorList>
            <person name="Anantharaman K."/>
            <person name="Brown C.T."/>
            <person name="Hug L.A."/>
            <person name="Sharon I."/>
            <person name="Castelle C.J."/>
            <person name="Probst A.J."/>
            <person name="Thomas B.C."/>
            <person name="Singh A."/>
            <person name="Wilkins M.J."/>
            <person name="Karaoz U."/>
            <person name="Brodie E.L."/>
            <person name="Williams K.H."/>
            <person name="Hubbard S.S."/>
            <person name="Banfield J.F."/>
        </authorList>
    </citation>
    <scope>NUCLEOTIDE SEQUENCE [LARGE SCALE GENOMIC DNA]</scope>
</reference>
<evidence type="ECO:0000313" key="6">
    <source>
        <dbReference type="EMBL" id="OGC59431.1"/>
    </source>
</evidence>
<dbReference type="InterPro" id="IPR000537">
    <property type="entry name" value="UbiA_prenyltransferase"/>
</dbReference>
<feature type="transmembrane region" description="Helical" evidence="5">
    <location>
        <begin position="109"/>
        <end position="127"/>
    </location>
</feature>
<dbReference type="Proteomes" id="UP000178964">
    <property type="component" value="Unassembled WGS sequence"/>
</dbReference>
<dbReference type="Pfam" id="PF01040">
    <property type="entry name" value="UbiA"/>
    <property type="match status" value="1"/>
</dbReference>
<keyword evidence="2 5" id="KW-0812">Transmembrane</keyword>
<sequence length="314" mass="34811">MNLVLSLYKSVRPLQWLKNLSVFAALIFAGGLFDMQYFAVVFKVFVVFCGLSSATYLMNDVADRKKDQAHPLKKNRPIAKGELHPSLALSAAFGIVVLIMPIAYGVDKFLLILSLGYILLQVFYSMVLRNVIILDAMAVAMGFIFRVYAGALAIDAPISSWLIVTTIGLSLVLAFGKRRSEVTLLASHKISVETRKTLKHYPVGLLDAMISINASIALLSYMIFTFQISPIRSALSSTGLLPTTLLTPKWMMLTIPIVIYIIARYLYVVYEKKEGESPAQVMLTDMPLLGGICLWVISVIAILYYLSPITFIPQ</sequence>
<keyword evidence="4 5" id="KW-0472">Membrane</keyword>
<dbReference type="EMBL" id="MEVK01000016">
    <property type="protein sequence ID" value="OGC59431.1"/>
    <property type="molecule type" value="Genomic_DNA"/>
</dbReference>
<dbReference type="STRING" id="1802627.A3A70_01515"/>
<feature type="transmembrane region" description="Helical" evidence="5">
    <location>
        <begin position="249"/>
        <end position="267"/>
    </location>
</feature>
<dbReference type="GO" id="GO:0016020">
    <property type="term" value="C:membrane"/>
    <property type="evidence" value="ECO:0007669"/>
    <property type="project" value="UniProtKB-SubCell"/>
</dbReference>
<feature type="transmembrane region" description="Helical" evidence="5">
    <location>
        <begin position="132"/>
        <end position="152"/>
    </location>
</feature>
<evidence type="ECO:0000313" key="7">
    <source>
        <dbReference type="Proteomes" id="UP000178964"/>
    </source>
</evidence>
<dbReference type="AlphaFoldDB" id="A0A1F4VQF2"/>
<evidence type="ECO:0000256" key="2">
    <source>
        <dbReference type="ARBA" id="ARBA00022692"/>
    </source>
</evidence>
<accession>A0A1F4VQF2</accession>
<evidence type="ECO:0000256" key="5">
    <source>
        <dbReference type="SAM" id="Phobius"/>
    </source>
</evidence>
<proteinExistence type="predicted"/>